<dbReference type="Pfam" id="PF08241">
    <property type="entry name" value="Methyltransf_11"/>
    <property type="match status" value="1"/>
</dbReference>
<dbReference type="GO" id="GO:0032259">
    <property type="term" value="P:methylation"/>
    <property type="evidence" value="ECO:0007669"/>
    <property type="project" value="UniProtKB-KW"/>
</dbReference>
<proteinExistence type="predicted"/>
<sequence>MKPARVPQTVVAPDCWGDLPWGELYRKALERQLNPWFTKMYGFHLLKIGNLSAEINCEACAVSHQVNVSAQGMPVQVQADPLHLPFADKSVDVCLLAHTLPWCTDPHRLLREADRVLIDDGWLVISGFNPISLMGLRKLVPVLRKTSPYNSRMFTLMRQLDWLSLLNFEVLHASRFHVLPWNKHGGKLLNAHIPALGCLQLIVARKRTIPLTLNPMKQSKNKPRIRQAVGATRNVVNHRLKLRLDSLYLPVWDSLPQHEPVHHSVRFPGVRHGL</sequence>
<dbReference type="SUPFAM" id="SSF53335">
    <property type="entry name" value="S-adenosyl-L-methionine-dependent methyltransferases"/>
    <property type="match status" value="1"/>
</dbReference>
<protein>
    <submittedName>
        <fullName evidence="2">S-adenosyl-L-methionine-dependent methyltransferase</fullName>
    </submittedName>
</protein>
<gene>
    <name evidence="2" type="primary">yafS</name>
    <name evidence="2" type="ORF">NCTC9075_05396</name>
</gene>
<dbReference type="InterPro" id="IPR029063">
    <property type="entry name" value="SAM-dependent_MTases_sf"/>
</dbReference>
<evidence type="ECO:0000313" key="2">
    <source>
        <dbReference type="EMBL" id="STP21932.1"/>
    </source>
</evidence>
<dbReference type="EMBL" id="UGEM01000004">
    <property type="protein sequence ID" value="STP21932.1"/>
    <property type="molecule type" value="Genomic_DNA"/>
</dbReference>
<dbReference type="InterPro" id="IPR013216">
    <property type="entry name" value="Methyltransf_11"/>
</dbReference>
<evidence type="ECO:0000313" key="3">
    <source>
        <dbReference type="Proteomes" id="UP000254181"/>
    </source>
</evidence>
<reference evidence="2 3" key="1">
    <citation type="submission" date="2018-06" db="EMBL/GenBank/DDBJ databases">
        <authorList>
            <consortium name="Pathogen Informatics"/>
            <person name="Doyle S."/>
        </authorList>
    </citation>
    <scope>NUCLEOTIDE SEQUENCE [LARGE SCALE GENOMIC DNA]</scope>
    <source>
        <strain evidence="2 3">NCTC9075</strain>
    </source>
</reference>
<accession>A0A377KE20</accession>
<dbReference type="AlphaFoldDB" id="A0A377KE20"/>
<feature type="domain" description="Methyltransferase type 11" evidence="1">
    <location>
        <begin position="70"/>
        <end position="125"/>
    </location>
</feature>
<keyword evidence="2" id="KW-0808">Transferase</keyword>
<dbReference type="CDD" id="cd02440">
    <property type="entry name" value="AdoMet_MTases"/>
    <property type="match status" value="1"/>
</dbReference>
<keyword evidence="2" id="KW-0489">Methyltransferase</keyword>
<evidence type="ECO:0000259" key="1">
    <source>
        <dbReference type="Pfam" id="PF08241"/>
    </source>
</evidence>
<organism evidence="2 3">
    <name type="scientific">Escherichia coli</name>
    <dbReference type="NCBI Taxonomy" id="562"/>
    <lineage>
        <taxon>Bacteria</taxon>
        <taxon>Pseudomonadati</taxon>
        <taxon>Pseudomonadota</taxon>
        <taxon>Gammaproteobacteria</taxon>
        <taxon>Enterobacterales</taxon>
        <taxon>Enterobacteriaceae</taxon>
        <taxon>Escherichia</taxon>
    </lineage>
</organism>
<dbReference type="Gene3D" id="3.40.50.150">
    <property type="entry name" value="Vaccinia Virus protein VP39"/>
    <property type="match status" value="1"/>
</dbReference>
<dbReference type="GO" id="GO:0008757">
    <property type="term" value="F:S-adenosylmethionine-dependent methyltransferase activity"/>
    <property type="evidence" value="ECO:0007669"/>
    <property type="project" value="InterPro"/>
</dbReference>
<name>A0A377KE20_ECOLX</name>
<dbReference type="Proteomes" id="UP000254181">
    <property type="component" value="Unassembled WGS sequence"/>
</dbReference>